<dbReference type="SUPFAM" id="SSF103190">
    <property type="entry name" value="Sensory domain-like"/>
    <property type="match status" value="1"/>
</dbReference>
<dbReference type="SMART" id="SM00283">
    <property type="entry name" value="MA"/>
    <property type="match status" value="1"/>
</dbReference>
<dbReference type="InterPro" id="IPR004090">
    <property type="entry name" value="Chemotax_Me-accpt_rcpt"/>
</dbReference>
<dbReference type="GO" id="GO:0006935">
    <property type="term" value="P:chemotaxis"/>
    <property type="evidence" value="ECO:0007669"/>
    <property type="project" value="InterPro"/>
</dbReference>
<dbReference type="GO" id="GO:0007165">
    <property type="term" value="P:signal transduction"/>
    <property type="evidence" value="ECO:0007669"/>
    <property type="project" value="UniProtKB-KW"/>
</dbReference>
<keyword evidence="5 9" id="KW-0472">Membrane</keyword>
<proteinExistence type="inferred from homology"/>
<dbReference type="InterPro" id="IPR003660">
    <property type="entry name" value="HAMP_dom"/>
</dbReference>
<dbReference type="RefSeq" id="WP_271713752.1">
    <property type="nucleotide sequence ID" value="NZ_AP024169.1"/>
</dbReference>
<evidence type="ECO:0000313" key="12">
    <source>
        <dbReference type="EMBL" id="BCN32728.1"/>
    </source>
</evidence>
<dbReference type="PRINTS" id="PR00260">
    <property type="entry name" value="CHEMTRNSDUCR"/>
</dbReference>
<keyword evidence="13" id="KW-1185">Reference proteome</keyword>
<accession>A0A7R7EPN8</accession>
<evidence type="ECO:0000256" key="9">
    <source>
        <dbReference type="SAM" id="Phobius"/>
    </source>
</evidence>
<sequence>MKKSLKTQILTLVLLPIIILGGITIITSNVSLKKGMYDEIKAELRASAVAGLHTYEYANTADYVKNQDGTVSKGEALTLSNDYSVVDNLKDNAKVDATFFYQEERILTTIKDSSGNRLIGTKASNEVVNHVLDQGKDYFVTDIKINGTKYFGYYIPVKQPSSGDVIGMFFTGISQSKVNNLMNHIRMQMIFITLGVIVVFFVISYILAHIISRSIKRSVATLEAVAEGNLEVEINELDLKGAGEAGDCARATLKLRDSLRKMIGDITETSKILTDSAYILDETIEQTSATTEDVERAIEEISNGAMTQASETQEAKDKIIVMGNMIADTVAEVDKLNTNSEYMKNTGNEALKTLLELQESNEKTITAMTTIENQTNTTNESAQEIRQAAEIIASIARETNLLSLNASIEAARAGEQGRGFAVVAAQIQKLAEQSNDSVKQINSVVNNLLQDSNQTVQTMNEVKDIVLEQSNHVIRTKEMFENVSEGITVSIEGVNQIAEKSNVLDESRSTIIDIVQGLSAIAEENAASAEETSAATEELNATVTEISGSAEELKKISDRLMEDIKKFKM</sequence>
<feature type="domain" description="HAMP" evidence="11">
    <location>
        <begin position="209"/>
        <end position="264"/>
    </location>
</feature>
<evidence type="ECO:0000313" key="13">
    <source>
        <dbReference type="Proteomes" id="UP000595897"/>
    </source>
</evidence>
<name>A0A7R7EPN8_9FIRM</name>
<protein>
    <submittedName>
        <fullName evidence="12">Methyl-accepting chemotaxis protein</fullName>
    </submittedName>
</protein>
<dbReference type="KEGG" id="ahb:bsdtb5_40230"/>
<evidence type="ECO:0000259" key="11">
    <source>
        <dbReference type="PROSITE" id="PS50885"/>
    </source>
</evidence>
<evidence type="ECO:0000256" key="6">
    <source>
        <dbReference type="ARBA" id="ARBA00023224"/>
    </source>
</evidence>
<organism evidence="12 13">
    <name type="scientific">Anaeromicropila herbilytica</name>
    <dbReference type="NCBI Taxonomy" id="2785025"/>
    <lineage>
        <taxon>Bacteria</taxon>
        <taxon>Bacillati</taxon>
        <taxon>Bacillota</taxon>
        <taxon>Clostridia</taxon>
        <taxon>Lachnospirales</taxon>
        <taxon>Lachnospiraceae</taxon>
        <taxon>Anaeromicropila</taxon>
    </lineage>
</organism>
<reference evidence="12 13" key="1">
    <citation type="submission" date="2020-11" db="EMBL/GenBank/DDBJ databases">
        <title>Draft genome sequencing of a Lachnospiraceae strain isolated from anoxic soil subjected to BSD treatment.</title>
        <authorList>
            <person name="Uek A."/>
            <person name="Tonouchi A."/>
        </authorList>
    </citation>
    <scope>NUCLEOTIDE SEQUENCE [LARGE SCALE GENOMIC DNA]</scope>
    <source>
        <strain evidence="12 13">TB5</strain>
    </source>
</reference>
<evidence type="ECO:0000259" key="10">
    <source>
        <dbReference type="PROSITE" id="PS50111"/>
    </source>
</evidence>
<evidence type="ECO:0000256" key="5">
    <source>
        <dbReference type="ARBA" id="ARBA00023136"/>
    </source>
</evidence>
<dbReference type="Pfam" id="PF17202">
    <property type="entry name" value="sCache_3_3"/>
    <property type="match status" value="1"/>
</dbReference>
<gene>
    <name evidence="12" type="ORF">bsdtb5_40230</name>
</gene>
<dbReference type="InterPro" id="IPR033463">
    <property type="entry name" value="sCache_3"/>
</dbReference>
<feature type="transmembrane region" description="Helical" evidence="9">
    <location>
        <begin position="189"/>
        <end position="208"/>
    </location>
</feature>
<dbReference type="InterPro" id="IPR029151">
    <property type="entry name" value="Sensor-like_sf"/>
</dbReference>
<dbReference type="AlphaFoldDB" id="A0A7R7EPN8"/>
<evidence type="ECO:0000256" key="3">
    <source>
        <dbReference type="ARBA" id="ARBA00022692"/>
    </source>
</evidence>
<comment type="similarity">
    <text evidence="7">Belongs to the methyl-accepting chemotaxis (MCP) protein family.</text>
</comment>
<dbReference type="InterPro" id="IPR004089">
    <property type="entry name" value="MCPsignal_dom"/>
</dbReference>
<keyword evidence="6 8" id="KW-0807">Transducer</keyword>
<dbReference type="Proteomes" id="UP000595897">
    <property type="component" value="Chromosome"/>
</dbReference>
<feature type="transmembrane region" description="Helical" evidence="9">
    <location>
        <begin position="12"/>
        <end position="32"/>
    </location>
</feature>
<dbReference type="PROSITE" id="PS50111">
    <property type="entry name" value="CHEMOTAXIS_TRANSDUC_2"/>
    <property type="match status" value="1"/>
</dbReference>
<evidence type="ECO:0000256" key="2">
    <source>
        <dbReference type="ARBA" id="ARBA00022475"/>
    </source>
</evidence>
<dbReference type="GO" id="GO:0004888">
    <property type="term" value="F:transmembrane signaling receptor activity"/>
    <property type="evidence" value="ECO:0007669"/>
    <property type="project" value="InterPro"/>
</dbReference>
<evidence type="ECO:0000256" key="7">
    <source>
        <dbReference type="ARBA" id="ARBA00029447"/>
    </source>
</evidence>
<dbReference type="Gene3D" id="1.10.287.950">
    <property type="entry name" value="Methyl-accepting chemotaxis protein"/>
    <property type="match status" value="1"/>
</dbReference>
<dbReference type="GO" id="GO:0005886">
    <property type="term" value="C:plasma membrane"/>
    <property type="evidence" value="ECO:0007669"/>
    <property type="project" value="UniProtKB-SubCell"/>
</dbReference>
<evidence type="ECO:0000256" key="8">
    <source>
        <dbReference type="PROSITE-ProRule" id="PRU00284"/>
    </source>
</evidence>
<keyword evidence="3 9" id="KW-0812">Transmembrane</keyword>
<dbReference type="SUPFAM" id="SSF58104">
    <property type="entry name" value="Methyl-accepting chemotaxis protein (MCP) signaling domain"/>
    <property type="match status" value="1"/>
</dbReference>
<evidence type="ECO:0000256" key="1">
    <source>
        <dbReference type="ARBA" id="ARBA00004651"/>
    </source>
</evidence>
<evidence type="ECO:0000256" key="4">
    <source>
        <dbReference type="ARBA" id="ARBA00022989"/>
    </source>
</evidence>
<feature type="domain" description="Methyl-accepting transducer" evidence="10">
    <location>
        <begin position="283"/>
        <end position="540"/>
    </location>
</feature>
<keyword evidence="2" id="KW-1003">Cell membrane</keyword>
<dbReference type="EMBL" id="AP024169">
    <property type="protein sequence ID" value="BCN32728.1"/>
    <property type="molecule type" value="Genomic_DNA"/>
</dbReference>
<dbReference type="PANTHER" id="PTHR32089">
    <property type="entry name" value="METHYL-ACCEPTING CHEMOTAXIS PROTEIN MCPB"/>
    <property type="match status" value="1"/>
</dbReference>
<dbReference type="Pfam" id="PF00015">
    <property type="entry name" value="MCPsignal"/>
    <property type="match status" value="1"/>
</dbReference>
<comment type="subcellular location">
    <subcellularLocation>
        <location evidence="1">Cell membrane</location>
        <topology evidence="1">Multi-pass membrane protein</topology>
    </subcellularLocation>
</comment>
<dbReference type="PANTHER" id="PTHR32089:SF112">
    <property type="entry name" value="LYSOZYME-LIKE PROTEIN-RELATED"/>
    <property type="match status" value="1"/>
</dbReference>
<keyword evidence="4 9" id="KW-1133">Transmembrane helix</keyword>
<dbReference type="PROSITE" id="PS50885">
    <property type="entry name" value="HAMP"/>
    <property type="match status" value="1"/>
</dbReference>